<proteinExistence type="predicted"/>
<name>X6M2W9_RETFI</name>
<reference evidence="1 2" key="1">
    <citation type="journal article" date="2013" name="Curr. Biol.">
        <title>The Genome of the Foraminiferan Reticulomyxa filosa.</title>
        <authorList>
            <person name="Glockner G."/>
            <person name="Hulsmann N."/>
            <person name="Schleicher M."/>
            <person name="Noegel A.A."/>
            <person name="Eichinger L."/>
            <person name="Gallinger C."/>
            <person name="Pawlowski J."/>
            <person name="Sierra R."/>
            <person name="Euteneuer U."/>
            <person name="Pillet L."/>
            <person name="Moustafa A."/>
            <person name="Platzer M."/>
            <person name="Groth M."/>
            <person name="Szafranski K."/>
            <person name="Schliwa M."/>
        </authorList>
    </citation>
    <scope>NUCLEOTIDE SEQUENCE [LARGE SCALE GENOMIC DNA]</scope>
</reference>
<sequence>MEEFKHNFFFFFICYFLNKNNDKSVLVRKCIEARIEEIRENLGSKRLTGMIWKKAFETDSCEYAYQLITNPTQVYYENFDREFDDNVSHLKEQPVFGGKTISKHVQKLSFHFFFFLQQTFLIFEKKLNINLKQNKQDLLKDCCLQVAIGTTQFICRVDIFKNRVSNELNAYLNKPYVPKLDEVLKKILNDIKNTMRSTCLGCMEVLIIFFFTKGCHKRESKVLYPDICSSQTNVNSVWKKERLPWGTFLAKDHPRWSPIEYSGEHWNLHLAECMRDTFFNKGLQEKLLETTLKGYVKVSVTNLNPI</sequence>
<evidence type="ECO:0000313" key="2">
    <source>
        <dbReference type="Proteomes" id="UP000023152"/>
    </source>
</evidence>
<keyword evidence="2" id="KW-1185">Reference proteome</keyword>
<organism evidence="1 2">
    <name type="scientific">Reticulomyxa filosa</name>
    <dbReference type="NCBI Taxonomy" id="46433"/>
    <lineage>
        <taxon>Eukaryota</taxon>
        <taxon>Sar</taxon>
        <taxon>Rhizaria</taxon>
        <taxon>Retaria</taxon>
        <taxon>Foraminifera</taxon>
        <taxon>Monothalamids</taxon>
        <taxon>Reticulomyxidae</taxon>
        <taxon>Reticulomyxa</taxon>
    </lineage>
</organism>
<gene>
    <name evidence="1" type="ORF">RFI_29104</name>
</gene>
<dbReference type="EMBL" id="ASPP01025191">
    <property type="protein sequence ID" value="ETO08284.1"/>
    <property type="molecule type" value="Genomic_DNA"/>
</dbReference>
<dbReference type="Proteomes" id="UP000023152">
    <property type="component" value="Unassembled WGS sequence"/>
</dbReference>
<evidence type="ECO:0000313" key="1">
    <source>
        <dbReference type="EMBL" id="ETO08284.1"/>
    </source>
</evidence>
<dbReference type="AlphaFoldDB" id="X6M2W9"/>
<protein>
    <submittedName>
        <fullName evidence="1">Uncharacterized protein</fullName>
    </submittedName>
</protein>
<comment type="caution">
    <text evidence="1">The sequence shown here is derived from an EMBL/GenBank/DDBJ whole genome shotgun (WGS) entry which is preliminary data.</text>
</comment>
<accession>X6M2W9</accession>